<accession>A0A239FBE1</accession>
<dbReference type="RefSeq" id="WP_089219435.1">
    <property type="nucleotide sequence ID" value="NZ_FZOS01000008.1"/>
</dbReference>
<dbReference type="EMBL" id="FZOS01000008">
    <property type="protein sequence ID" value="SNS54095.1"/>
    <property type="molecule type" value="Genomic_DNA"/>
</dbReference>
<sequence length="413" mass="43652">MKMVSTITLGLALALSSAAVVGVQPAVAAKKEKAPKAELTPAVREAVAAAQAAMAKEPKDVATATAQAATARAGATTPDDKFYAGSVSYDVGRNTNDKKLQGEALDLMLSSGKVPAESTGNFWKVRGVLAYESKDYPKADQAFTQAIQAGDKGNDTYALAADAKDRIGKPAEALALLQQAISQAEAAGKPLPSEYYGRGIAIGYKAKLAPQVESISQSWLKAYPTQDNWRDSLIVYRDLNKIDADYELDLMRLMRTAKAMKGESDYYTYAEATYIKFPGEGKAVIDEGVASGMLKLTAGSNIKAFSDQANSRVGADKADLPGAAASAAKAGNGVAARATGDSYLGYGDYAKAAEMYRLALQKGGVDANVVNTRLGMALARAGQKEEARTVFSSITGPRQSLAKYWLIWLDQQA</sequence>
<dbReference type="OrthoDB" id="7325958at2"/>
<keyword evidence="1" id="KW-0732">Signal</keyword>
<feature type="chain" id="PRO_5012105038" description="Tetratricopeptide repeat-containing protein" evidence="1">
    <location>
        <begin position="29"/>
        <end position="413"/>
    </location>
</feature>
<dbReference type="Gene3D" id="1.25.40.10">
    <property type="entry name" value="Tetratricopeptide repeat domain"/>
    <property type="match status" value="1"/>
</dbReference>
<keyword evidence="3" id="KW-1185">Reference proteome</keyword>
<proteinExistence type="predicted"/>
<reference evidence="3" key="1">
    <citation type="submission" date="2017-06" db="EMBL/GenBank/DDBJ databases">
        <authorList>
            <person name="Varghese N."/>
            <person name="Submissions S."/>
        </authorList>
    </citation>
    <scope>NUCLEOTIDE SEQUENCE [LARGE SCALE GENOMIC DNA]</scope>
    <source>
        <strain evidence="3">LNB2</strain>
    </source>
</reference>
<feature type="signal peptide" evidence="1">
    <location>
        <begin position="1"/>
        <end position="28"/>
    </location>
</feature>
<gene>
    <name evidence="2" type="ORF">SAMN06295912_108157</name>
</gene>
<dbReference type="AlphaFoldDB" id="A0A239FBE1"/>
<dbReference type="InterPro" id="IPR011990">
    <property type="entry name" value="TPR-like_helical_dom_sf"/>
</dbReference>
<evidence type="ECO:0008006" key="4">
    <source>
        <dbReference type="Google" id="ProtNLM"/>
    </source>
</evidence>
<name>A0A239FBE1_9SPHN</name>
<evidence type="ECO:0000313" key="2">
    <source>
        <dbReference type="EMBL" id="SNS54095.1"/>
    </source>
</evidence>
<protein>
    <recommendedName>
        <fullName evidence="4">Tetratricopeptide repeat-containing protein</fullName>
    </recommendedName>
</protein>
<evidence type="ECO:0000256" key="1">
    <source>
        <dbReference type="SAM" id="SignalP"/>
    </source>
</evidence>
<organism evidence="2 3">
    <name type="scientific">Edaphosphingomonas laterariae</name>
    <dbReference type="NCBI Taxonomy" id="861865"/>
    <lineage>
        <taxon>Bacteria</taxon>
        <taxon>Pseudomonadati</taxon>
        <taxon>Pseudomonadota</taxon>
        <taxon>Alphaproteobacteria</taxon>
        <taxon>Sphingomonadales</taxon>
        <taxon>Rhizorhabdaceae</taxon>
        <taxon>Edaphosphingomonas</taxon>
    </lineage>
</organism>
<dbReference type="Proteomes" id="UP000198281">
    <property type="component" value="Unassembled WGS sequence"/>
</dbReference>
<evidence type="ECO:0000313" key="3">
    <source>
        <dbReference type="Proteomes" id="UP000198281"/>
    </source>
</evidence>
<dbReference type="SUPFAM" id="SSF48452">
    <property type="entry name" value="TPR-like"/>
    <property type="match status" value="1"/>
</dbReference>